<keyword evidence="4" id="KW-1185">Reference proteome</keyword>
<keyword evidence="2" id="KW-1133">Transmembrane helix</keyword>
<feature type="compositionally biased region" description="Acidic residues" evidence="1">
    <location>
        <begin position="399"/>
        <end position="413"/>
    </location>
</feature>
<dbReference type="Proteomes" id="UP001287356">
    <property type="component" value="Unassembled WGS sequence"/>
</dbReference>
<keyword evidence="2" id="KW-0812">Transmembrane</keyword>
<dbReference type="AlphaFoldDB" id="A0AAE0K433"/>
<sequence length="508" mass="55069">MASQLPTKCSLLNIPVDILQEILEVLVPRPCSVDTRIMRIYGDGEGRGGGSLHDVFDNMSALRPLSLSCRDLNQLTAPLIYQRITLTLDSDENYLFWAVRHLSQHPEHALHVKQVVAFGSGASISKGQQADFIRGLAVQLLGTADTVPPDRRTRPDSLLIAFLLSLTVNVEKVHLANPAAFSLDRFLPRGLSLAALETLVVDMPLDKITFFVPRVALFPDGLAGLVRRSPALRAVKLENYQAAAAATSGRPAPSKRFWASVAHISCLHLDKSFLTAADLARVVKACPRLESFRYRQYSTRGQRLDAPRHFTSGELSRVFLPLKATLTQLDLELSGITHRRLTPGGENSYMLDLKPYAALELLCVTATALGTHALLYPPISEPGSSSSSSSSIGNGNGSSEDEAYAEDDEDGYPEDIKALTPGSPEHKCFRVLAAALPAGIVSVSITGLGMALAPAAQWLAHKTRAGRFPRLRYFWYISSGVVDNALIAAAFASTQVDCRGGCVRGWTT</sequence>
<feature type="transmembrane region" description="Helical" evidence="2">
    <location>
        <begin position="473"/>
        <end position="492"/>
    </location>
</feature>
<organism evidence="3 4">
    <name type="scientific">Lasiosphaeria ovina</name>
    <dbReference type="NCBI Taxonomy" id="92902"/>
    <lineage>
        <taxon>Eukaryota</taxon>
        <taxon>Fungi</taxon>
        <taxon>Dikarya</taxon>
        <taxon>Ascomycota</taxon>
        <taxon>Pezizomycotina</taxon>
        <taxon>Sordariomycetes</taxon>
        <taxon>Sordariomycetidae</taxon>
        <taxon>Sordariales</taxon>
        <taxon>Lasiosphaeriaceae</taxon>
        <taxon>Lasiosphaeria</taxon>
    </lineage>
</organism>
<keyword evidence="2" id="KW-0472">Membrane</keyword>
<evidence type="ECO:0000256" key="2">
    <source>
        <dbReference type="SAM" id="Phobius"/>
    </source>
</evidence>
<evidence type="ECO:0000313" key="3">
    <source>
        <dbReference type="EMBL" id="KAK3369699.1"/>
    </source>
</evidence>
<protein>
    <submittedName>
        <fullName evidence="3">Uncharacterized protein</fullName>
    </submittedName>
</protein>
<evidence type="ECO:0000256" key="1">
    <source>
        <dbReference type="SAM" id="MobiDB-lite"/>
    </source>
</evidence>
<dbReference type="EMBL" id="JAULSN010000006">
    <property type="protein sequence ID" value="KAK3369699.1"/>
    <property type="molecule type" value="Genomic_DNA"/>
</dbReference>
<proteinExistence type="predicted"/>
<accession>A0AAE0K433</accession>
<evidence type="ECO:0000313" key="4">
    <source>
        <dbReference type="Proteomes" id="UP001287356"/>
    </source>
</evidence>
<feature type="transmembrane region" description="Helical" evidence="2">
    <location>
        <begin position="431"/>
        <end position="453"/>
    </location>
</feature>
<feature type="compositionally biased region" description="Low complexity" evidence="1">
    <location>
        <begin position="381"/>
        <end position="393"/>
    </location>
</feature>
<name>A0AAE0K433_9PEZI</name>
<reference evidence="3" key="1">
    <citation type="journal article" date="2023" name="Mol. Phylogenet. Evol.">
        <title>Genome-scale phylogeny and comparative genomics of the fungal order Sordariales.</title>
        <authorList>
            <person name="Hensen N."/>
            <person name="Bonometti L."/>
            <person name="Westerberg I."/>
            <person name="Brannstrom I.O."/>
            <person name="Guillou S."/>
            <person name="Cros-Aarteil S."/>
            <person name="Calhoun S."/>
            <person name="Haridas S."/>
            <person name="Kuo A."/>
            <person name="Mondo S."/>
            <person name="Pangilinan J."/>
            <person name="Riley R."/>
            <person name="LaButti K."/>
            <person name="Andreopoulos B."/>
            <person name="Lipzen A."/>
            <person name="Chen C."/>
            <person name="Yan M."/>
            <person name="Daum C."/>
            <person name="Ng V."/>
            <person name="Clum A."/>
            <person name="Steindorff A."/>
            <person name="Ohm R.A."/>
            <person name="Martin F."/>
            <person name="Silar P."/>
            <person name="Natvig D.O."/>
            <person name="Lalanne C."/>
            <person name="Gautier V."/>
            <person name="Ament-Velasquez S.L."/>
            <person name="Kruys A."/>
            <person name="Hutchinson M.I."/>
            <person name="Powell A.J."/>
            <person name="Barry K."/>
            <person name="Miller A.N."/>
            <person name="Grigoriev I.V."/>
            <person name="Debuchy R."/>
            <person name="Gladieux P."/>
            <person name="Hiltunen Thoren M."/>
            <person name="Johannesson H."/>
        </authorList>
    </citation>
    <scope>NUCLEOTIDE SEQUENCE</scope>
    <source>
        <strain evidence="3">CBS 958.72</strain>
    </source>
</reference>
<gene>
    <name evidence="3" type="ORF">B0T24DRAFT_364029</name>
</gene>
<comment type="caution">
    <text evidence="3">The sequence shown here is derived from an EMBL/GenBank/DDBJ whole genome shotgun (WGS) entry which is preliminary data.</text>
</comment>
<feature type="region of interest" description="Disordered" evidence="1">
    <location>
        <begin position="380"/>
        <end position="414"/>
    </location>
</feature>
<reference evidence="3" key="2">
    <citation type="submission" date="2023-06" db="EMBL/GenBank/DDBJ databases">
        <authorList>
            <consortium name="Lawrence Berkeley National Laboratory"/>
            <person name="Haridas S."/>
            <person name="Hensen N."/>
            <person name="Bonometti L."/>
            <person name="Westerberg I."/>
            <person name="Brannstrom I.O."/>
            <person name="Guillou S."/>
            <person name="Cros-Aarteil S."/>
            <person name="Calhoun S."/>
            <person name="Kuo A."/>
            <person name="Mondo S."/>
            <person name="Pangilinan J."/>
            <person name="Riley R."/>
            <person name="Labutti K."/>
            <person name="Andreopoulos B."/>
            <person name="Lipzen A."/>
            <person name="Chen C."/>
            <person name="Yanf M."/>
            <person name="Daum C."/>
            <person name="Ng V."/>
            <person name="Clum A."/>
            <person name="Steindorff A."/>
            <person name="Ohm R."/>
            <person name="Martin F."/>
            <person name="Silar P."/>
            <person name="Natvig D."/>
            <person name="Lalanne C."/>
            <person name="Gautier V."/>
            <person name="Ament-Velasquez S.L."/>
            <person name="Kruys A."/>
            <person name="Hutchinson M.I."/>
            <person name="Powell A.J."/>
            <person name="Barry K."/>
            <person name="Miller A.N."/>
            <person name="Grigoriev I.V."/>
            <person name="Debuchy R."/>
            <person name="Gladieux P."/>
            <person name="Thoren M.H."/>
            <person name="Johannesson H."/>
        </authorList>
    </citation>
    <scope>NUCLEOTIDE SEQUENCE</scope>
    <source>
        <strain evidence="3">CBS 958.72</strain>
    </source>
</reference>